<dbReference type="InterPro" id="IPR050600">
    <property type="entry name" value="SETD3_SETD6_MTase"/>
</dbReference>
<dbReference type="Proteomes" id="UP001530315">
    <property type="component" value="Unassembled WGS sequence"/>
</dbReference>
<evidence type="ECO:0000313" key="3">
    <source>
        <dbReference type="Proteomes" id="UP001530315"/>
    </source>
</evidence>
<dbReference type="InterPro" id="IPR001214">
    <property type="entry name" value="SET_dom"/>
</dbReference>
<dbReference type="SUPFAM" id="SSF82199">
    <property type="entry name" value="SET domain"/>
    <property type="match status" value="1"/>
</dbReference>
<dbReference type="AlphaFoldDB" id="A0ABD3P9Q8"/>
<dbReference type="PANTHER" id="PTHR13271">
    <property type="entry name" value="UNCHARACTERIZED PUTATIVE METHYLTRANSFERASE"/>
    <property type="match status" value="1"/>
</dbReference>
<dbReference type="EMBL" id="JALLAZ020000917">
    <property type="protein sequence ID" value="KAL3784768.1"/>
    <property type="molecule type" value="Genomic_DNA"/>
</dbReference>
<organism evidence="2 3">
    <name type="scientific">Stephanodiscus triporus</name>
    <dbReference type="NCBI Taxonomy" id="2934178"/>
    <lineage>
        <taxon>Eukaryota</taxon>
        <taxon>Sar</taxon>
        <taxon>Stramenopiles</taxon>
        <taxon>Ochrophyta</taxon>
        <taxon>Bacillariophyta</taxon>
        <taxon>Coscinodiscophyceae</taxon>
        <taxon>Thalassiosirophycidae</taxon>
        <taxon>Stephanodiscales</taxon>
        <taxon>Stephanodiscaceae</taxon>
        <taxon>Stephanodiscus</taxon>
    </lineage>
</organism>
<dbReference type="CDD" id="cd10527">
    <property type="entry name" value="SET_LSMT"/>
    <property type="match status" value="1"/>
</dbReference>
<sequence length="388" mass="42995">MSDWAASKGAQLADGVQLSSYDGVDYFPATQVDIPAGTCVTYVPSDLVISSSKALREFGQTLSSCENQLVSAGQSDKVPLFRVYFKILAEYEKGDQSPWFPWLDSLPRSFNNGASMTYECFDCLPPYAANCAFADRTNLVNFQKAVRPLGGPSSAPFCPGVLEDGEVLKWAYNVARTRSIEVNGECFIAPICDMFNHGAEPEVEVTYDPNTGDCYAYAIVDVPAGSPIRTSYGDPTDITPLFANYGFLDDSAPGSFCKLMHMLEEIEELGYGFSDLLFYKNGEISPAVYDVVLYHVLKKSDPGLAQGFYQAVMSGDESTKGQYQEQYWPYTKEELQNHVNGLIGDIDAWSRTARSYDLNTHPRAPLILQHNAFVRDTFVQVKSYIDNM</sequence>
<dbReference type="InterPro" id="IPR046341">
    <property type="entry name" value="SET_dom_sf"/>
</dbReference>
<evidence type="ECO:0000259" key="1">
    <source>
        <dbReference type="Pfam" id="PF00856"/>
    </source>
</evidence>
<evidence type="ECO:0000313" key="2">
    <source>
        <dbReference type="EMBL" id="KAL3784768.1"/>
    </source>
</evidence>
<dbReference type="Pfam" id="PF00856">
    <property type="entry name" value="SET"/>
    <property type="match status" value="1"/>
</dbReference>
<comment type="caution">
    <text evidence="2">The sequence shown here is derived from an EMBL/GenBank/DDBJ whole genome shotgun (WGS) entry which is preliminary data.</text>
</comment>
<name>A0ABD3P9Q8_9STRA</name>
<dbReference type="PANTHER" id="PTHR13271:SF137">
    <property type="entry name" value="SET DOMAIN-CONTAINING PROTEIN"/>
    <property type="match status" value="1"/>
</dbReference>
<reference evidence="2 3" key="1">
    <citation type="submission" date="2024-10" db="EMBL/GenBank/DDBJ databases">
        <title>Updated reference genomes for cyclostephanoid diatoms.</title>
        <authorList>
            <person name="Roberts W.R."/>
            <person name="Alverson A.J."/>
        </authorList>
    </citation>
    <scope>NUCLEOTIDE SEQUENCE [LARGE SCALE GENOMIC DNA]</scope>
    <source>
        <strain evidence="2 3">AJA276-08</strain>
    </source>
</reference>
<protein>
    <recommendedName>
        <fullName evidence="1">SET domain-containing protein</fullName>
    </recommendedName>
</protein>
<gene>
    <name evidence="2" type="ORF">ACHAW5_008139</name>
</gene>
<proteinExistence type="predicted"/>
<accession>A0ABD3P9Q8</accession>
<dbReference type="Gene3D" id="3.90.1410.10">
    <property type="entry name" value="set domain protein methyltransferase, domain 1"/>
    <property type="match status" value="1"/>
</dbReference>
<keyword evidence="3" id="KW-1185">Reference proteome</keyword>
<feature type="domain" description="SET" evidence="1">
    <location>
        <begin position="31"/>
        <end position="233"/>
    </location>
</feature>